<keyword evidence="6 11" id="KW-0288">FMN</keyword>
<keyword evidence="14" id="KW-1185">Reference proteome</keyword>
<evidence type="ECO:0000313" key="13">
    <source>
        <dbReference type="EMBL" id="GAA5526755.1"/>
    </source>
</evidence>
<accession>A0ABP9WUF7</accession>
<comment type="caution">
    <text evidence="13">The sequence shown here is derived from an EMBL/GenBank/DDBJ whole genome shotgun (WGS) entry which is preliminary data.</text>
</comment>
<dbReference type="PANTHER" id="PTHR21085">
    <property type="entry name" value="CHORISMATE SYNTHASE"/>
    <property type="match status" value="1"/>
</dbReference>
<dbReference type="SUPFAM" id="SSF103263">
    <property type="entry name" value="Chorismate synthase, AroC"/>
    <property type="match status" value="1"/>
</dbReference>
<dbReference type="EMBL" id="BAABRU010000002">
    <property type="protein sequence ID" value="GAA5526755.1"/>
    <property type="molecule type" value="Genomic_DNA"/>
</dbReference>
<evidence type="ECO:0000256" key="2">
    <source>
        <dbReference type="ARBA" id="ARBA00008014"/>
    </source>
</evidence>
<dbReference type="Gene3D" id="3.60.150.10">
    <property type="entry name" value="Chorismate synthase AroC"/>
    <property type="match status" value="1"/>
</dbReference>
<evidence type="ECO:0000256" key="1">
    <source>
        <dbReference type="ARBA" id="ARBA00005044"/>
    </source>
</evidence>
<evidence type="ECO:0000256" key="11">
    <source>
        <dbReference type="HAMAP-Rule" id="MF_00300"/>
    </source>
</evidence>
<dbReference type="InterPro" id="IPR020541">
    <property type="entry name" value="Chorismate_synthase_CS"/>
</dbReference>
<comment type="similarity">
    <text evidence="2 11 12">Belongs to the chorismate synthase family.</text>
</comment>
<feature type="binding site" evidence="11">
    <location>
        <position position="48"/>
    </location>
    <ligand>
        <name>NADP(+)</name>
        <dbReference type="ChEBI" id="CHEBI:58349"/>
    </ligand>
</feature>
<evidence type="ECO:0000256" key="10">
    <source>
        <dbReference type="ARBA" id="ARBA00023239"/>
    </source>
</evidence>
<comment type="catalytic activity">
    <reaction evidence="11 12">
        <text>5-O-(1-carboxyvinyl)-3-phosphoshikimate = chorismate + phosphate</text>
        <dbReference type="Rhea" id="RHEA:21020"/>
        <dbReference type="ChEBI" id="CHEBI:29748"/>
        <dbReference type="ChEBI" id="CHEBI:43474"/>
        <dbReference type="ChEBI" id="CHEBI:57701"/>
        <dbReference type="EC" id="4.2.3.5"/>
    </reaction>
</comment>
<dbReference type="RefSeq" id="WP_345720397.1">
    <property type="nucleotide sequence ID" value="NZ_BAABRU010000002.1"/>
</dbReference>
<comment type="subunit">
    <text evidence="11">Homotetramer.</text>
</comment>
<dbReference type="InterPro" id="IPR035904">
    <property type="entry name" value="Chorismate_synth_AroC_sf"/>
</dbReference>
<feature type="binding site" evidence="11">
    <location>
        <position position="282"/>
    </location>
    <ligand>
        <name>FMN</name>
        <dbReference type="ChEBI" id="CHEBI:58210"/>
    </ligand>
</feature>
<evidence type="ECO:0000256" key="12">
    <source>
        <dbReference type="RuleBase" id="RU000605"/>
    </source>
</evidence>
<evidence type="ECO:0000256" key="9">
    <source>
        <dbReference type="ARBA" id="ARBA00023141"/>
    </source>
</evidence>
<comment type="pathway">
    <text evidence="1 11 12">Metabolic intermediate biosynthesis; chorismate biosynthesis; chorismate from D-erythrose 4-phosphate and phosphoenolpyruvate: step 7/7.</text>
</comment>
<name>A0ABP9WUF7_9CHLR</name>
<evidence type="ECO:0000256" key="5">
    <source>
        <dbReference type="ARBA" id="ARBA00022630"/>
    </source>
</evidence>
<comment type="cofactor">
    <cofactor evidence="11 12">
        <name>FMNH2</name>
        <dbReference type="ChEBI" id="CHEBI:57618"/>
    </cofactor>
    <text evidence="11 12">Reduced FMN (FMNH(2)).</text>
</comment>
<feature type="binding site" evidence="11">
    <location>
        <begin position="297"/>
        <end position="301"/>
    </location>
    <ligand>
        <name>FMN</name>
        <dbReference type="ChEBI" id="CHEBI:58210"/>
    </ligand>
</feature>
<comment type="caution">
    <text evidence="11">Lacks conserved residue(s) required for the propagation of feature annotation.</text>
</comment>
<feature type="binding site" evidence="11">
    <location>
        <begin position="125"/>
        <end position="127"/>
    </location>
    <ligand>
        <name>FMN</name>
        <dbReference type="ChEBI" id="CHEBI:58210"/>
    </ligand>
</feature>
<keyword evidence="10 11" id="KW-0456">Lyase</keyword>
<evidence type="ECO:0000256" key="7">
    <source>
        <dbReference type="ARBA" id="ARBA00022827"/>
    </source>
</evidence>
<keyword evidence="8 11" id="KW-0521">NADP</keyword>
<dbReference type="NCBIfam" id="TIGR00033">
    <property type="entry name" value="aroC"/>
    <property type="match status" value="1"/>
</dbReference>
<dbReference type="PROSITE" id="PS00787">
    <property type="entry name" value="CHORISMATE_SYNTHASE_1"/>
    <property type="match status" value="1"/>
</dbReference>
<keyword evidence="5 11" id="KW-0285">Flavoprotein</keyword>
<dbReference type="InterPro" id="IPR000453">
    <property type="entry name" value="Chorismate_synth"/>
</dbReference>
<organism evidence="13 14">
    <name type="scientific">Herpetosiphon gulosus</name>
    <dbReference type="NCBI Taxonomy" id="1973496"/>
    <lineage>
        <taxon>Bacteria</taxon>
        <taxon>Bacillati</taxon>
        <taxon>Chloroflexota</taxon>
        <taxon>Chloroflexia</taxon>
        <taxon>Herpetosiphonales</taxon>
        <taxon>Herpetosiphonaceae</taxon>
        <taxon>Herpetosiphon</taxon>
    </lineage>
</organism>
<gene>
    <name evidence="11 13" type="primary">aroC</name>
    <name evidence="13" type="ORF">Hgul01_00534</name>
</gene>
<evidence type="ECO:0000313" key="14">
    <source>
        <dbReference type="Proteomes" id="UP001428290"/>
    </source>
</evidence>
<dbReference type="EC" id="4.2.3.5" evidence="3 11"/>
<dbReference type="HAMAP" id="MF_00300">
    <property type="entry name" value="Chorismate_synth"/>
    <property type="match status" value="1"/>
</dbReference>
<evidence type="ECO:0000256" key="6">
    <source>
        <dbReference type="ARBA" id="ARBA00022643"/>
    </source>
</evidence>
<dbReference type="PIRSF" id="PIRSF001456">
    <property type="entry name" value="Chorismate_synth"/>
    <property type="match status" value="1"/>
</dbReference>
<keyword evidence="7 11" id="KW-0274">FAD</keyword>
<reference evidence="13 14" key="1">
    <citation type="submission" date="2024-02" db="EMBL/GenBank/DDBJ databases">
        <title>Herpetosiphon gulosus NBRC 112829.</title>
        <authorList>
            <person name="Ichikawa N."/>
            <person name="Katano-Makiyama Y."/>
            <person name="Hidaka K."/>
        </authorList>
    </citation>
    <scope>NUCLEOTIDE SEQUENCE [LARGE SCALE GENOMIC DNA]</scope>
    <source>
        <strain evidence="13 14">NBRC 112829</strain>
    </source>
</reference>
<dbReference type="PROSITE" id="PS00788">
    <property type="entry name" value="CHORISMATE_SYNTHASE_2"/>
    <property type="match status" value="1"/>
</dbReference>
<keyword evidence="9 11" id="KW-0057">Aromatic amino acid biosynthesis</keyword>
<dbReference type="Proteomes" id="UP001428290">
    <property type="component" value="Unassembled WGS sequence"/>
</dbReference>
<evidence type="ECO:0000256" key="3">
    <source>
        <dbReference type="ARBA" id="ARBA00013036"/>
    </source>
</evidence>
<proteinExistence type="inferred from homology"/>
<evidence type="ECO:0000256" key="4">
    <source>
        <dbReference type="ARBA" id="ARBA00022605"/>
    </source>
</evidence>
<dbReference type="PANTHER" id="PTHR21085:SF0">
    <property type="entry name" value="CHORISMATE SYNTHASE"/>
    <property type="match status" value="1"/>
</dbReference>
<protein>
    <recommendedName>
        <fullName evidence="3 11">Chorismate synthase</fullName>
        <shortName evidence="11">CS</shortName>
        <ecNumber evidence="3 11">4.2.3.5</ecNumber>
    </recommendedName>
    <alternativeName>
        <fullName evidence="11">5-enolpyruvylshikimate-3-phosphate phospholyase</fullName>
    </alternativeName>
</protein>
<dbReference type="CDD" id="cd07304">
    <property type="entry name" value="Chorismate_synthase"/>
    <property type="match status" value="1"/>
</dbReference>
<comment type="function">
    <text evidence="11">Catalyzes the anti-1,4-elimination of the C-3 phosphate and the C-6 proR hydrogen from 5-enolpyruvylshikimate-3-phosphate (EPSP) to yield chorismate, which is the branch point compound that serves as the starting substrate for the three terminal pathways of aromatic amino acid biosynthesis. This reaction introduces a second double bond into the aromatic ring system.</text>
</comment>
<feature type="binding site" evidence="11">
    <location>
        <position position="323"/>
    </location>
    <ligand>
        <name>FMN</name>
        <dbReference type="ChEBI" id="CHEBI:58210"/>
    </ligand>
</feature>
<evidence type="ECO:0000256" key="8">
    <source>
        <dbReference type="ARBA" id="ARBA00022857"/>
    </source>
</evidence>
<feature type="binding site" evidence="11">
    <location>
        <position position="54"/>
    </location>
    <ligand>
        <name>NADP(+)</name>
        <dbReference type="ChEBI" id="CHEBI:58349"/>
    </ligand>
</feature>
<dbReference type="Pfam" id="PF01264">
    <property type="entry name" value="Chorismate_synt"/>
    <property type="match status" value="1"/>
</dbReference>
<keyword evidence="4 11" id="KW-0028">Amino-acid biosynthesis</keyword>
<dbReference type="NCBIfam" id="NF003793">
    <property type="entry name" value="PRK05382.1"/>
    <property type="match status" value="1"/>
</dbReference>
<sequence length="356" mass="37709">MPGNSFGRLFRISTWGESHGVGLGVVIDGCPAGLELDLAAVQAQLDRRRVGQSRMTSARREPDEVEILSGMFEGRTTGTALAMLIRNTNARSSDYDAIKHLYRPGHADHSYDAKYGFRDYRGGGRSSARETAARVAAGAVARQILATMGISLVAYTLSLGHLKAQIIDENEIENNIMRCPDPAVAEQMIAYVDQARRDLDSLGGVVEVRARGVPAGLGEPVFDKLDALIGHAMFSIPAVKAVEIGSGIEAGNARGSQNNDPFIQRADGSIGTSSNHAGGILGGISSSEEIVVRLTAKPPASIAQAQTTVDQAGEPATIVVKGRHDPTVLPRLVPVAEAMLALVLVDCVLQQRAARL</sequence>